<sequence length="399" mass="45112">MDLVWKLLRQHISLSQLVGFFFANLFGMWVVMLGIQFYKDVIPVFNQEDSFINANYLVLSKHITTVGTLSGHGNSFSEYEIKDIEKQPFAKRAAPFTTSQYKVNAAMSMSGATPFQTDMFFEAVPDSFVDTPKEAWTYKPGETEVPIIMPRTYIALYNFGFAQSRGLPKVSDGLVGLINMQIYINANGQHAQFKGKILGFSNRINTILVPKAFIDWSNEKFEPGKTEDPSRVIVEVHTPTDEGIAKYMQKKGYDVEDNKLDAGKATYFLKVIISLVMLVGLLVSILSFYILMLSIYLLVQKNSTKLENLLLIGYSPQHVSKPYQMLTLGMNAAVLIFAFILLLVCRNYYLGMIELIFPQVHTQTLLPAILSGLSIFSLVSIINSLAIRKKILKIWYRKD</sequence>
<comment type="caution">
    <text evidence="2">The sequence shown here is derived from an EMBL/GenBank/DDBJ whole genome shotgun (WGS) entry which is preliminary data.</text>
</comment>
<accession>A0A7W5UKT0</accession>
<proteinExistence type="predicted"/>
<dbReference type="EMBL" id="JACICA010000008">
    <property type="protein sequence ID" value="MBB3703161.1"/>
    <property type="molecule type" value="Genomic_DNA"/>
</dbReference>
<keyword evidence="1" id="KW-1133">Transmembrane helix</keyword>
<evidence type="ECO:0000313" key="2">
    <source>
        <dbReference type="EMBL" id="MBB3703161.1"/>
    </source>
</evidence>
<evidence type="ECO:0008006" key="4">
    <source>
        <dbReference type="Google" id="ProtNLM"/>
    </source>
</evidence>
<keyword evidence="1" id="KW-0812">Transmembrane</keyword>
<feature type="transmembrane region" description="Helical" evidence="1">
    <location>
        <begin position="12"/>
        <end position="38"/>
    </location>
</feature>
<name>A0A7W5UKT0_9BACT</name>
<feature type="transmembrane region" description="Helical" evidence="1">
    <location>
        <begin position="364"/>
        <end position="387"/>
    </location>
</feature>
<protein>
    <recommendedName>
        <fullName evidence="4">ABC transporter permease</fullName>
    </recommendedName>
</protein>
<gene>
    <name evidence="2" type="ORF">FHS60_001639</name>
</gene>
<organism evidence="2 3">
    <name type="scientific">Alloprevotella rava</name>
    <dbReference type="NCBI Taxonomy" id="671218"/>
    <lineage>
        <taxon>Bacteria</taxon>
        <taxon>Pseudomonadati</taxon>
        <taxon>Bacteroidota</taxon>
        <taxon>Bacteroidia</taxon>
        <taxon>Bacteroidales</taxon>
        <taxon>Prevotellaceae</taxon>
        <taxon>Alloprevotella</taxon>
    </lineage>
</organism>
<feature type="transmembrane region" description="Helical" evidence="1">
    <location>
        <begin position="325"/>
        <end position="344"/>
    </location>
</feature>
<keyword evidence="1" id="KW-0472">Membrane</keyword>
<dbReference type="AlphaFoldDB" id="A0A7W5UKT0"/>
<feature type="transmembrane region" description="Helical" evidence="1">
    <location>
        <begin position="267"/>
        <end position="299"/>
    </location>
</feature>
<reference evidence="2 3" key="1">
    <citation type="submission" date="2020-08" db="EMBL/GenBank/DDBJ databases">
        <title>Genomic Encyclopedia of Type Strains, Phase IV (KMG-IV): sequencing the most valuable type-strain genomes for metagenomic binning, comparative biology and taxonomic classification.</title>
        <authorList>
            <person name="Goeker M."/>
        </authorList>
    </citation>
    <scope>NUCLEOTIDE SEQUENCE [LARGE SCALE GENOMIC DNA]</scope>
    <source>
        <strain evidence="2 3">DSM 22548</strain>
    </source>
</reference>
<dbReference type="Proteomes" id="UP000541425">
    <property type="component" value="Unassembled WGS sequence"/>
</dbReference>
<evidence type="ECO:0000313" key="3">
    <source>
        <dbReference type="Proteomes" id="UP000541425"/>
    </source>
</evidence>
<dbReference type="RefSeq" id="WP_183697236.1">
    <property type="nucleotide sequence ID" value="NZ_JACICA010000008.1"/>
</dbReference>
<evidence type="ECO:0000256" key="1">
    <source>
        <dbReference type="SAM" id="Phobius"/>
    </source>
</evidence>